<gene>
    <name evidence="3" type="ORF">SaccyDRAFT_4604</name>
</gene>
<evidence type="ECO:0000256" key="1">
    <source>
        <dbReference type="SAM" id="MobiDB-lite"/>
    </source>
</evidence>
<evidence type="ECO:0000313" key="4">
    <source>
        <dbReference type="Proteomes" id="UP000002791"/>
    </source>
</evidence>
<reference evidence="3 4" key="1">
    <citation type="submission" date="2011-11" db="EMBL/GenBank/DDBJ databases">
        <title>The Noncontiguous Finished sequence of Saccharomonospora cyanea NA-134.</title>
        <authorList>
            <consortium name="US DOE Joint Genome Institute"/>
            <person name="Lucas S."/>
            <person name="Han J."/>
            <person name="Lapidus A."/>
            <person name="Cheng J.-F."/>
            <person name="Goodwin L."/>
            <person name="Pitluck S."/>
            <person name="Peters L."/>
            <person name="Ovchinnikova G."/>
            <person name="Lu M."/>
            <person name="Detter J.C."/>
            <person name="Han C."/>
            <person name="Tapia R."/>
            <person name="Land M."/>
            <person name="Hauser L."/>
            <person name="Kyrpides N."/>
            <person name="Ivanova N."/>
            <person name="Pagani I."/>
            <person name="Brambilla E.-M."/>
            <person name="Klenk H.-P."/>
            <person name="Woyke T."/>
        </authorList>
    </citation>
    <scope>NUCLEOTIDE SEQUENCE [LARGE SCALE GENOMIC DNA]</scope>
    <source>
        <strain evidence="3 4">NA-134</strain>
    </source>
</reference>
<dbReference type="RefSeq" id="WP_005459685.1">
    <property type="nucleotide sequence ID" value="NZ_CM001440.1"/>
</dbReference>
<proteinExistence type="predicted"/>
<dbReference type="HOGENOM" id="CLU_1979975_0_0_11"/>
<protein>
    <submittedName>
        <fullName evidence="3">Uncharacterized protein</fullName>
    </submittedName>
</protein>
<accession>H5XRD0</accession>
<evidence type="ECO:0000313" key="3">
    <source>
        <dbReference type="EMBL" id="EHR63412.1"/>
    </source>
</evidence>
<keyword evidence="2" id="KW-0732">Signal</keyword>
<feature type="compositionally biased region" description="Basic and acidic residues" evidence="1">
    <location>
        <begin position="63"/>
        <end position="87"/>
    </location>
</feature>
<feature type="chain" id="PRO_5003601994" evidence="2">
    <location>
        <begin position="28"/>
        <end position="131"/>
    </location>
</feature>
<keyword evidence="4" id="KW-1185">Reference proteome</keyword>
<name>H5XRD0_9PSEU</name>
<dbReference type="AlphaFoldDB" id="H5XRD0"/>
<feature type="region of interest" description="Disordered" evidence="1">
    <location>
        <begin position="63"/>
        <end position="101"/>
    </location>
</feature>
<evidence type="ECO:0000256" key="2">
    <source>
        <dbReference type="SAM" id="SignalP"/>
    </source>
</evidence>
<feature type="signal peptide" evidence="2">
    <location>
        <begin position="1"/>
        <end position="27"/>
    </location>
</feature>
<dbReference type="Proteomes" id="UP000002791">
    <property type="component" value="Chromosome"/>
</dbReference>
<dbReference type="EMBL" id="CM001440">
    <property type="protein sequence ID" value="EHR63412.1"/>
    <property type="molecule type" value="Genomic_DNA"/>
</dbReference>
<sequence length="131" mass="13285">MRSVRRGLVAAALAFPLALGFAGVAGAAEKGEGSVDWASYEASFAAAGPEGAAAGEVASEALHAEFEKNGDDKDRDKDKDKDKENGHNGDNGDNGEKEVSYAEFEASGAAAGFKGAIAGEIEASALHVEKG</sequence>
<organism evidence="3 4">
    <name type="scientific">Saccharomonospora cyanea NA-134</name>
    <dbReference type="NCBI Taxonomy" id="882082"/>
    <lineage>
        <taxon>Bacteria</taxon>
        <taxon>Bacillati</taxon>
        <taxon>Actinomycetota</taxon>
        <taxon>Actinomycetes</taxon>
        <taxon>Pseudonocardiales</taxon>
        <taxon>Pseudonocardiaceae</taxon>
        <taxon>Saccharomonospora</taxon>
    </lineage>
</organism>